<evidence type="ECO:0008006" key="4">
    <source>
        <dbReference type="Google" id="ProtNLM"/>
    </source>
</evidence>
<proteinExistence type="predicted"/>
<feature type="transmembrane region" description="Helical" evidence="1">
    <location>
        <begin position="153"/>
        <end position="169"/>
    </location>
</feature>
<feature type="transmembrane region" description="Helical" evidence="1">
    <location>
        <begin position="312"/>
        <end position="334"/>
    </location>
</feature>
<feature type="transmembrane region" description="Helical" evidence="1">
    <location>
        <begin position="270"/>
        <end position="291"/>
    </location>
</feature>
<feature type="transmembrane region" description="Helical" evidence="1">
    <location>
        <begin position="18"/>
        <end position="40"/>
    </location>
</feature>
<feature type="transmembrane region" description="Helical" evidence="1">
    <location>
        <begin position="212"/>
        <end position="233"/>
    </location>
</feature>
<keyword evidence="1" id="KW-1133">Transmembrane helix</keyword>
<dbReference type="Proteomes" id="UP000238823">
    <property type="component" value="Unassembled WGS sequence"/>
</dbReference>
<dbReference type="RefSeq" id="WP_106088674.1">
    <property type="nucleotide sequence ID" value="NZ_PVNL01000039.1"/>
</dbReference>
<comment type="caution">
    <text evidence="2">The sequence shown here is derived from an EMBL/GenBank/DDBJ whole genome shotgun (WGS) entry which is preliminary data.</text>
</comment>
<feature type="transmembrane region" description="Helical" evidence="1">
    <location>
        <begin position="127"/>
        <end position="146"/>
    </location>
</feature>
<organism evidence="2 3">
    <name type="scientific">Enhygromyxa salina</name>
    <dbReference type="NCBI Taxonomy" id="215803"/>
    <lineage>
        <taxon>Bacteria</taxon>
        <taxon>Pseudomonadati</taxon>
        <taxon>Myxococcota</taxon>
        <taxon>Polyangia</taxon>
        <taxon>Nannocystales</taxon>
        <taxon>Nannocystaceae</taxon>
        <taxon>Enhygromyxa</taxon>
    </lineage>
</organism>
<evidence type="ECO:0000256" key="1">
    <source>
        <dbReference type="SAM" id="Phobius"/>
    </source>
</evidence>
<feature type="transmembrane region" description="Helical" evidence="1">
    <location>
        <begin position="181"/>
        <end position="205"/>
    </location>
</feature>
<feature type="transmembrane region" description="Helical" evidence="1">
    <location>
        <begin position="340"/>
        <end position="357"/>
    </location>
</feature>
<evidence type="ECO:0000313" key="3">
    <source>
        <dbReference type="Proteomes" id="UP000238823"/>
    </source>
</evidence>
<dbReference type="EMBL" id="PVNL01000039">
    <property type="protein sequence ID" value="PRQ08636.1"/>
    <property type="molecule type" value="Genomic_DNA"/>
</dbReference>
<dbReference type="AlphaFoldDB" id="A0A2S9YU65"/>
<gene>
    <name evidence="2" type="ORF">ENSA7_16420</name>
</gene>
<accession>A0A2S9YU65</accession>
<keyword evidence="1" id="KW-0472">Membrane</keyword>
<feature type="transmembrane region" description="Helical" evidence="1">
    <location>
        <begin position="97"/>
        <end position="115"/>
    </location>
</feature>
<evidence type="ECO:0000313" key="2">
    <source>
        <dbReference type="EMBL" id="PRQ08636.1"/>
    </source>
</evidence>
<sequence length="709" mass="77291">MSADAAAATRPVVWMRRVVTGLSLVWVLVIAIVFACRIGFPLELEWMEGGSLQQAWRVQHGLPVYGPPSPDFVPFLYTPLYPALVALLGVVFPLGYVLARAVSICAVIATGVALWRLCRIEAKPSAHGWLAIGLFLSGYVFCFRWLDIARGDALFLALLLWGLVLLRESEGSLERAALAGVLVALAFWTKQTAAVFVVISGVAGLLIAPRQLWAYAGTIALIDGGGVLLGQWLTDGWLWTWIYEMHQGHAFNDERFWSKTWGMFLHAEPFAAGLCAVLLGLGVSVVIRRAMRLGRDALGLRTLWQGLRASRGTIYWGAMAAGGLLVSALGYSTQFAEPNAFIPGVCLCAAFLAVALPHANAERAEWAKWAELVGLTLVALQLGFALAVEPMYQPIQTNGVRVGLRHSYAWQDPWRTIPTGRQRANARGLRTTIEAMDGASLLALHRPWWPIMAGGAGHVGAMGITDVTAEQRTQLQQAIRDRVASGQIQAVWIDGSVPGWLTRELSGWTVHERRWGGQRVRPLSGWMSEAGMVTAWRGEQLLLAPPRPREVPEGVEVIADFEDGTLDGFEQVSGTAFGHGSVRSFSRKLPPLGPHGGTRLLSSAASRKLLEARGELRSPPFVLPEGGAVELSLGTTGRRKRLAAKLVSDDGRSVSLKLPKTRLDLRPVRWVVPSEWAGVQVRLHVVDDDPKAALLVDDLWVWEVAPPGR</sequence>
<keyword evidence="1" id="KW-0812">Transmembrane</keyword>
<feature type="transmembrane region" description="Helical" evidence="1">
    <location>
        <begin position="369"/>
        <end position="388"/>
    </location>
</feature>
<dbReference type="OrthoDB" id="3498905at2"/>
<name>A0A2S9YU65_9BACT</name>
<feature type="transmembrane region" description="Helical" evidence="1">
    <location>
        <begin position="72"/>
        <end position="92"/>
    </location>
</feature>
<reference evidence="2 3" key="1">
    <citation type="submission" date="2018-03" db="EMBL/GenBank/DDBJ databases">
        <title>Draft Genome Sequences of the Obligatory Marine Myxobacteria Enhygromyxa salina SWB007.</title>
        <authorList>
            <person name="Poehlein A."/>
            <person name="Moghaddam J.A."/>
            <person name="Harms H."/>
            <person name="Alanjari M."/>
            <person name="Koenig G.M."/>
            <person name="Daniel R."/>
            <person name="Schaeberle T.F."/>
        </authorList>
    </citation>
    <scope>NUCLEOTIDE SEQUENCE [LARGE SCALE GENOMIC DNA]</scope>
    <source>
        <strain evidence="2 3">SWB007</strain>
    </source>
</reference>
<protein>
    <recommendedName>
        <fullName evidence="4">Glycosyltransferase RgtA/B/C/D-like domain-containing protein</fullName>
    </recommendedName>
</protein>